<reference evidence="2" key="1">
    <citation type="submission" date="2020-02" db="EMBL/GenBank/DDBJ databases">
        <authorList>
            <person name="Meier V. D."/>
        </authorList>
    </citation>
    <scope>NUCLEOTIDE SEQUENCE</scope>
    <source>
        <strain evidence="2">AVDCRST_MAG64</strain>
    </source>
</reference>
<feature type="non-terminal residue" evidence="2">
    <location>
        <position position="501"/>
    </location>
</feature>
<feature type="compositionally biased region" description="Low complexity" evidence="1">
    <location>
        <begin position="138"/>
        <end position="153"/>
    </location>
</feature>
<dbReference type="AlphaFoldDB" id="A0A6J4N418"/>
<feature type="compositionally biased region" description="Basic and acidic residues" evidence="1">
    <location>
        <begin position="436"/>
        <end position="454"/>
    </location>
</feature>
<proteinExistence type="predicted"/>
<feature type="compositionally biased region" description="Basic and acidic residues" evidence="1">
    <location>
        <begin position="40"/>
        <end position="61"/>
    </location>
</feature>
<dbReference type="EMBL" id="CADCUQ010000077">
    <property type="protein sequence ID" value="CAA9375913.1"/>
    <property type="molecule type" value="Genomic_DNA"/>
</dbReference>
<protein>
    <submittedName>
        <fullName evidence="2">Uncharacterized protein</fullName>
    </submittedName>
</protein>
<feature type="compositionally biased region" description="Low complexity" evidence="1">
    <location>
        <begin position="256"/>
        <end position="266"/>
    </location>
</feature>
<evidence type="ECO:0000313" key="2">
    <source>
        <dbReference type="EMBL" id="CAA9375913.1"/>
    </source>
</evidence>
<feature type="compositionally biased region" description="Basic and acidic residues" evidence="1">
    <location>
        <begin position="396"/>
        <end position="429"/>
    </location>
</feature>
<feature type="compositionally biased region" description="Basic and acidic residues" evidence="1">
    <location>
        <begin position="235"/>
        <end position="244"/>
    </location>
</feature>
<feature type="compositionally biased region" description="Basic residues" evidence="1">
    <location>
        <begin position="170"/>
        <end position="182"/>
    </location>
</feature>
<feature type="region of interest" description="Disordered" evidence="1">
    <location>
        <begin position="1"/>
        <end position="501"/>
    </location>
</feature>
<organism evidence="2">
    <name type="scientific">uncultured Phycisphaerae bacterium</name>
    <dbReference type="NCBI Taxonomy" id="904963"/>
    <lineage>
        <taxon>Bacteria</taxon>
        <taxon>Pseudomonadati</taxon>
        <taxon>Planctomycetota</taxon>
        <taxon>Phycisphaerae</taxon>
        <taxon>environmental samples</taxon>
    </lineage>
</organism>
<feature type="non-terminal residue" evidence="2">
    <location>
        <position position="1"/>
    </location>
</feature>
<evidence type="ECO:0000256" key="1">
    <source>
        <dbReference type="SAM" id="MobiDB-lite"/>
    </source>
</evidence>
<feature type="compositionally biased region" description="Basic and acidic residues" evidence="1">
    <location>
        <begin position="1"/>
        <end position="13"/>
    </location>
</feature>
<feature type="compositionally biased region" description="Low complexity" evidence="1">
    <location>
        <begin position="384"/>
        <end position="395"/>
    </location>
</feature>
<feature type="compositionally biased region" description="Basic and acidic residues" evidence="1">
    <location>
        <begin position="218"/>
        <end position="228"/>
    </location>
</feature>
<feature type="compositionally biased region" description="Basic and acidic residues" evidence="1">
    <location>
        <begin position="321"/>
        <end position="340"/>
    </location>
</feature>
<sequence>GRQRDRRVPRGRPEPPVAGAAGGRPRAARRAGQRAAAAVHRAEVHAEDRAGRVLQLREDHRQRHRAQAPDQAARQPVHRVRPLGVRAAAGRPELAGPAGRAAQPDGRVVPQPVPQRPGQVPGQAPGPQGHPHRHGGHDPPAAGPRGRAVPALGRAGGRHEVPAVAERGAARRGRVGRGRAVRRAVADQREHEVQGHLGAARALRRPRRQHAGAGAAEGLHRQRPDVHGPARRPRRPEPARRADGVRPVPRSRAGHARAPAGGPADVRAGRRGVRHVRRRPGRPRPAGADDGRAAGPGPGRLRRPRGGDGRAPGGRRGPGGRVDRAEGRRAAQPGRHHDEPQGQVVHVRRADERRRPRGRRAVVRGVLGEPRPPARAAGRDDADAAAAAARAGADGAAERHPEREQQPDQLRDQLPDPDVRRVRAGDDVPQRQLPQRVRDQLHPRADRDHADRGRPAGRGQRAVHVPRRREPDPARPRPHLGRQRREPAGRGRAVVEVATAM</sequence>
<feature type="compositionally biased region" description="Gly residues" evidence="1">
    <location>
        <begin position="309"/>
        <end position="320"/>
    </location>
</feature>
<feature type="compositionally biased region" description="Basic residues" evidence="1">
    <location>
        <begin position="269"/>
        <end position="282"/>
    </location>
</feature>
<name>A0A6J4N418_9BACT</name>
<gene>
    <name evidence="2" type="ORF">AVDCRST_MAG64-299</name>
</gene>
<accession>A0A6J4N418</accession>
<feature type="compositionally biased region" description="Low complexity" evidence="1">
    <location>
        <begin position="103"/>
        <end position="129"/>
    </location>
</feature>
<feature type="compositionally biased region" description="Basic and acidic residues" evidence="1">
    <location>
        <begin position="184"/>
        <end position="194"/>
    </location>
</feature>